<organism evidence="2">
    <name type="scientific">Anopheles coluzzii</name>
    <name type="common">African malaria mosquito</name>
    <dbReference type="NCBI Taxonomy" id="1518534"/>
    <lineage>
        <taxon>Eukaryota</taxon>
        <taxon>Metazoa</taxon>
        <taxon>Ecdysozoa</taxon>
        <taxon>Arthropoda</taxon>
        <taxon>Hexapoda</taxon>
        <taxon>Insecta</taxon>
        <taxon>Pterygota</taxon>
        <taxon>Neoptera</taxon>
        <taxon>Endopterygota</taxon>
        <taxon>Diptera</taxon>
        <taxon>Nematocera</taxon>
        <taxon>Culicoidea</taxon>
        <taxon>Culicidae</taxon>
        <taxon>Anophelinae</taxon>
        <taxon>Anopheles</taxon>
    </lineage>
</organism>
<reference evidence="2" key="1">
    <citation type="submission" date="2022-08" db="UniProtKB">
        <authorList>
            <consortium name="EnsemblMetazoa"/>
        </authorList>
    </citation>
    <scope>IDENTIFICATION</scope>
</reference>
<sequence length="165" mass="17742">MDQDQDLVAPMEVNGGDEQQGGSIDIGAGSDGPPSIIGVGPPSPLTGCYLLIVIGEPHSQDHKDIILQRLIKVVKFRTGRATRERIRCPSGYDPSCESVPQLWRKILEQTLAASILCSCCAPHRTALGQIECGQKLVRKRIPMLFSGILFCTHRATGLARPGSGP</sequence>
<dbReference type="Proteomes" id="UP000075882">
    <property type="component" value="Unassembled WGS sequence"/>
</dbReference>
<dbReference type="AlphaFoldDB" id="A0A8W7PMT5"/>
<evidence type="ECO:0000256" key="1">
    <source>
        <dbReference type="SAM" id="MobiDB-lite"/>
    </source>
</evidence>
<feature type="region of interest" description="Disordered" evidence="1">
    <location>
        <begin position="1"/>
        <end position="29"/>
    </location>
</feature>
<feature type="compositionally biased region" description="Low complexity" evidence="1">
    <location>
        <begin position="20"/>
        <end position="29"/>
    </location>
</feature>
<name>A0A8W7PMT5_ANOCL</name>
<proteinExistence type="predicted"/>
<dbReference type="EnsemblMetazoa" id="ACOM033759-RA">
    <property type="protein sequence ID" value="ACOM033759-PA.1"/>
    <property type="gene ID" value="ACOM033759"/>
</dbReference>
<protein>
    <submittedName>
        <fullName evidence="2">Uncharacterized protein</fullName>
    </submittedName>
</protein>
<accession>A0A8W7PMT5</accession>
<dbReference type="VEuPathDB" id="VectorBase:ACON2_036336"/>
<evidence type="ECO:0000313" key="2">
    <source>
        <dbReference type="EnsemblMetazoa" id="ACOM033759-PA.1"/>
    </source>
</evidence>